<proteinExistence type="predicted"/>
<comment type="caution">
    <text evidence="1">The sequence shown here is derived from an EMBL/GenBank/DDBJ whole genome shotgun (WGS) entry which is preliminary data.</text>
</comment>
<evidence type="ECO:0000313" key="1">
    <source>
        <dbReference type="EMBL" id="KAI3693596.1"/>
    </source>
</evidence>
<gene>
    <name evidence="1" type="ORF">L1987_76543</name>
</gene>
<reference evidence="1 2" key="2">
    <citation type="journal article" date="2022" name="Mol. Ecol. Resour.">
        <title>The genomes of chicory, endive, great burdock and yacon provide insights into Asteraceae paleo-polyploidization history and plant inulin production.</title>
        <authorList>
            <person name="Fan W."/>
            <person name="Wang S."/>
            <person name="Wang H."/>
            <person name="Wang A."/>
            <person name="Jiang F."/>
            <person name="Liu H."/>
            <person name="Zhao H."/>
            <person name="Xu D."/>
            <person name="Zhang Y."/>
        </authorList>
    </citation>
    <scope>NUCLEOTIDE SEQUENCE [LARGE SCALE GENOMIC DNA]</scope>
    <source>
        <strain evidence="2">cv. Yunnan</strain>
        <tissue evidence="1">Leaves</tissue>
    </source>
</reference>
<name>A0ACB8Z8B4_9ASTR</name>
<keyword evidence="2" id="KW-1185">Reference proteome</keyword>
<dbReference type="Proteomes" id="UP001056120">
    <property type="component" value="Linkage Group LG26"/>
</dbReference>
<evidence type="ECO:0000313" key="2">
    <source>
        <dbReference type="Proteomes" id="UP001056120"/>
    </source>
</evidence>
<accession>A0ACB8Z8B4</accession>
<dbReference type="EMBL" id="CM042043">
    <property type="protein sequence ID" value="KAI3693596.1"/>
    <property type="molecule type" value="Genomic_DNA"/>
</dbReference>
<reference evidence="2" key="1">
    <citation type="journal article" date="2022" name="Mol. Ecol. Resour.">
        <title>The genomes of chicory, endive, great burdock and yacon provide insights into Asteraceae palaeo-polyploidization history and plant inulin production.</title>
        <authorList>
            <person name="Fan W."/>
            <person name="Wang S."/>
            <person name="Wang H."/>
            <person name="Wang A."/>
            <person name="Jiang F."/>
            <person name="Liu H."/>
            <person name="Zhao H."/>
            <person name="Xu D."/>
            <person name="Zhang Y."/>
        </authorList>
    </citation>
    <scope>NUCLEOTIDE SEQUENCE [LARGE SCALE GENOMIC DNA]</scope>
    <source>
        <strain evidence="2">cv. Yunnan</strain>
    </source>
</reference>
<organism evidence="1 2">
    <name type="scientific">Smallanthus sonchifolius</name>
    <dbReference type="NCBI Taxonomy" id="185202"/>
    <lineage>
        <taxon>Eukaryota</taxon>
        <taxon>Viridiplantae</taxon>
        <taxon>Streptophyta</taxon>
        <taxon>Embryophyta</taxon>
        <taxon>Tracheophyta</taxon>
        <taxon>Spermatophyta</taxon>
        <taxon>Magnoliopsida</taxon>
        <taxon>eudicotyledons</taxon>
        <taxon>Gunneridae</taxon>
        <taxon>Pentapetalae</taxon>
        <taxon>asterids</taxon>
        <taxon>campanulids</taxon>
        <taxon>Asterales</taxon>
        <taxon>Asteraceae</taxon>
        <taxon>Asteroideae</taxon>
        <taxon>Heliantheae alliance</taxon>
        <taxon>Millerieae</taxon>
        <taxon>Smallanthus</taxon>
    </lineage>
</organism>
<protein>
    <submittedName>
        <fullName evidence="1">Uncharacterized protein</fullName>
    </submittedName>
</protein>
<sequence length="186" mass="20602">MSRRHLSQIVNPNWKQVCLVDTLSTVEAITSAFVKVLNHSVENVSGTFASKADLQRTVMSQEALLSQFKCEMQSSQHKHELQAQLEAAKYDVIMCLIGSIISAYAFVFAVTGIPSSGIACETPKNSSVILLLTRVHHEYLCFLILFSKTDDDICLDFRFMPCSCLVMGRLTCSLGFSQIGPTDKTN</sequence>